<sequence>MNEIRTLGKSGSKLLSKLSAINKTTFTVEDAQYVLPEKSYDALRQLLSRLVRSGWLIRLKGGKYLMVPLEAESPDMWSEDSFVLASASVSGSSTVPARAHVSNPNFKIQYAEYAISYWSALNYYGYTEQIPRTVFVSAPKRETSTSQAILDVPYRLVFLSPKKFFGLAIVWQDNKPVQITDKEKTIIDCLDRPRLCGGIVEAAKGLSEGFKDGIDFSKLSSYARQIGNATVFKRLGFLAESLELPVETWLDDWQKSISKGYSLLDPTQPKQGQYNARWHLIINVLEPNLISKKGSK</sequence>
<comment type="caution">
    <text evidence="1">The sequence shown here is derived from an EMBL/GenBank/DDBJ whole genome shotgun (WGS) entry which is preliminary data.</text>
</comment>
<gene>
    <name evidence="1" type="ORF">COY37_03110</name>
</gene>
<dbReference type="Proteomes" id="UP000230956">
    <property type="component" value="Unassembled WGS sequence"/>
</dbReference>
<evidence type="ECO:0000313" key="1">
    <source>
        <dbReference type="EMBL" id="PIZ40931.1"/>
    </source>
</evidence>
<accession>A0A2M7T9D6</accession>
<dbReference type="RefSeq" id="WP_286976027.1">
    <property type="nucleotide sequence ID" value="NZ_PFKS01000041.1"/>
</dbReference>
<reference evidence="2" key="1">
    <citation type="submission" date="2017-09" db="EMBL/GenBank/DDBJ databases">
        <title>Depth-based differentiation of microbial function through sediment-hosted aquifers and enrichment of novel symbionts in the deep terrestrial subsurface.</title>
        <authorList>
            <person name="Probst A.J."/>
            <person name="Ladd B."/>
            <person name="Jarett J.K."/>
            <person name="Geller-Mcgrath D.E."/>
            <person name="Sieber C.M.K."/>
            <person name="Emerson J.B."/>
            <person name="Anantharaman K."/>
            <person name="Thomas B.C."/>
            <person name="Malmstrom R."/>
            <person name="Stieglmeier M."/>
            <person name="Klingl A."/>
            <person name="Woyke T."/>
            <person name="Ryan C.M."/>
            <person name="Banfield J.F."/>
        </authorList>
    </citation>
    <scope>NUCLEOTIDE SEQUENCE [LARGE SCALE GENOMIC DNA]</scope>
</reference>
<dbReference type="EMBL" id="PFNG01000074">
    <property type="protein sequence ID" value="PIZ40931.1"/>
    <property type="molecule type" value="Genomic_DNA"/>
</dbReference>
<organism evidence="1 2">
    <name type="scientific">Candidatus Aquicultor secundus</name>
    <dbReference type="NCBI Taxonomy" id="1973895"/>
    <lineage>
        <taxon>Bacteria</taxon>
        <taxon>Bacillati</taxon>
        <taxon>Actinomycetota</taxon>
        <taxon>Candidatus Aquicultoria</taxon>
        <taxon>Candidatus Aquicultorales</taxon>
        <taxon>Candidatus Aquicultoraceae</taxon>
        <taxon>Candidatus Aquicultor</taxon>
    </lineage>
</organism>
<protein>
    <submittedName>
        <fullName evidence="1">Uncharacterized protein</fullName>
    </submittedName>
</protein>
<proteinExistence type="predicted"/>
<dbReference type="AlphaFoldDB" id="A0A2M7T9D6"/>
<evidence type="ECO:0000313" key="2">
    <source>
        <dbReference type="Proteomes" id="UP000230956"/>
    </source>
</evidence>
<name>A0A2M7T9D6_9ACTN</name>